<organism evidence="3">
    <name type="scientific">Fopius arisanus</name>
    <dbReference type="NCBI Taxonomy" id="64838"/>
    <lineage>
        <taxon>Eukaryota</taxon>
        <taxon>Metazoa</taxon>
        <taxon>Ecdysozoa</taxon>
        <taxon>Arthropoda</taxon>
        <taxon>Hexapoda</taxon>
        <taxon>Insecta</taxon>
        <taxon>Pterygota</taxon>
        <taxon>Neoptera</taxon>
        <taxon>Endopterygota</taxon>
        <taxon>Hymenoptera</taxon>
        <taxon>Apocrita</taxon>
        <taxon>Ichneumonoidea</taxon>
        <taxon>Braconidae</taxon>
        <taxon>Opiinae</taxon>
        <taxon>Fopius</taxon>
    </lineage>
</organism>
<dbReference type="GeneID" id="105265106"/>
<dbReference type="PROSITE" id="PS50222">
    <property type="entry name" value="EF_HAND_2"/>
    <property type="match status" value="1"/>
</dbReference>
<evidence type="ECO:0000313" key="4">
    <source>
        <dbReference type="Proteomes" id="UP000694866"/>
    </source>
</evidence>
<dbReference type="KEGG" id="fas:105265106"/>
<feature type="compositionally biased region" description="Polar residues" evidence="1">
    <location>
        <begin position="22"/>
        <end position="40"/>
    </location>
</feature>
<keyword evidence="4" id="KW-1185">Reference proteome</keyword>
<feature type="region of interest" description="Disordered" evidence="1">
    <location>
        <begin position="1"/>
        <end position="40"/>
    </location>
</feature>
<dbReference type="Proteomes" id="UP000694866">
    <property type="component" value="Unplaced"/>
</dbReference>
<accession>A0A9R1TYK7</accession>
<name>A0A0C9R138_9HYME</name>
<gene>
    <name evidence="3" type="primary">EFCAB10</name>
    <name evidence="5" type="synonym">LOC105265106</name>
    <name evidence="3" type="ORF">g.5848</name>
</gene>
<dbReference type="EMBL" id="GBYB01001690">
    <property type="protein sequence ID" value="JAG71457.1"/>
    <property type="molecule type" value="Transcribed_RNA"/>
</dbReference>
<evidence type="ECO:0000313" key="3">
    <source>
        <dbReference type="EMBL" id="JAG71457.1"/>
    </source>
</evidence>
<dbReference type="OrthoDB" id="10260455at2759"/>
<dbReference type="Gene3D" id="1.20.890.10">
    <property type="entry name" value="cAMP-dependent protein kinase regulatory subunit, dimerization-anchoring domain"/>
    <property type="match status" value="1"/>
</dbReference>
<dbReference type="CDD" id="cd22981">
    <property type="entry name" value="DD_TbAK-like"/>
    <property type="match status" value="1"/>
</dbReference>
<dbReference type="GO" id="GO:0005509">
    <property type="term" value="F:calcium ion binding"/>
    <property type="evidence" value="ECO:0007669"/>
    <property type="project" value="InterPro"/>
</dbReference>
<dbReference type="Pfam" id="PF24548">
    <property type="entry name" value="EF_EFCAB10_C"/>
    <property type="match status" value="1"/>
</dbReference>
<protein>
    <submittedName>
        <fullName evidence="3">EFCAB10 protein</fullName>
    </submittedName>
</protein>
<dbReference type="InterPro" id="IPR056587">
    <property type="entry name" value="EF_EFCAB10_C"/>
</dbReference>
<reference evidence="3" key="1">
    <citation type="submission" date="2015-01" db="EMBL/GenBank/DDBJ databases">
        <title>Transcriptome Assembly of Fopius arisanus.</title>
        <authorList>
            <person name="Geib S."/>
        </authorList>
    </citation>
    <scope>NUCLEOTIDE SEQUENCE</scope>
</reference>
<accession>A0A0C9R138</accession>
<feature type="domain" description="EF-hand" evidence="2">
    <location>
        <begin position="100"/>
        <end position="135"/>
    </location>
</feature>
<proteinExistence type="predicted"/>
<evidence type="ECO:0000313" key="5">
    <source>
        <dbReference type="RefSeq" id="XP_011300717.1"/>
    </source>
</evidence>
<reference evidence="5" key="2">
    <citation type="submission" date="2025-04" db="UniProtKB">
        <authorList>
            <consortium name="RefSeq"/>
        </authorList>
    </citation>
    <scope>IDENTIFICATION</scope>
    <source>
        <strain evidence="5">USDA-PBARC FA_bdor</strain>
        <tissue evidence="5">Whole organism</tissue>
    </source>
</reference>
<evidence type="ECO:0000256" key="1">
    <source>
        <dbReference type="SAM" id="MobiDB-lite"/>
    </source>
</evidence>
<sequence length="174" mass="19791">MLASDDKEDEKSKAPTEGLNFTIDSPRTQTTDTENDYTYPSSTHEQAERYLANHKIYELLNFLIGHLLVEEPDDPIEFLDNLLNKCMLFKSDMDEPPLLFTTRHIASLFQSLNPSGSGRISLEQYKIGMKTLGITNYDQCPVECTPGYVDKHTFEDQAKKCLIKSLTEMVGKCE</sequence>
<dbReference type="PANTHER" id="PTHR21847">
    <property type="entry name" value="EF-HAND CALCIUM-BINDING DOMAIN-CONTAINING PROTEIN 10"/>
    <property type="match status" value="1"/>
</dbReference>
<dbReference type="PANTHER" id="PTHR21847:SF1">
    <property type="entry name" value="EF-HAND CALCIUM-BINDING DOMAIN-CONTAINING PROTEIN 10"/>
    <property type="match status" value="1"/>
</dbReference>
<dbReference type="InterPro" id="IPR002048">
    <property type="entry name" value="EF_hand_dom"/>
</dbReference>
<dbReference type="InterPro" id="IPR039879">
    <property type="entry name" value="EFC10"/>
</dbReference>
<dbReference type="SUPFAM" id="SSF47391">
    <property type="entry name" value="Dimerization-anchoring domain of cAMP-dependent PK regulatory subunit"/>
    <property type="match status" value="1"/>
</dbReference>
<dbReference type="RefSeq" id="XP_011300717.1">
    <property type="nucleotide sequence ID" value="XM_011302415.1"/>
</dbReference>
<dbReference type="AlphaFoldDB" id="A0A0C9R138"/>
<evidence type="ECO:0000259" key="2">
    <source>
        <dbReference type="PROSITE" id="PS50222"/>
    </source>
</evidence>